<comment type="caution">
    <text evidence="3">The sequence shown here is derived from an EMBL/GenBank/DDBJ whole genome shotgun (WGS) entry which is preliminary data.</text>
</comment>
<dbReference type="SUPFAM" id="SSF56281">
    <property type="entry name" value="Metallo-hydrolase/oxidoreductase"/>
    <property type="match status" value="1"/>
</dbReference>
<dbReference type="Gene3D" id="3.60.15.10">
    <property type="entry name" value="Ribonuclease Z/Hydroxyacylglutathione hydrolase-like"/>
    <property type="match status" value="1"/>
</dbReference>
<feature type="compositionally biased region" description="Acidic residues" evidence="1">
    <location>
        <begin position="140"/>
        <end position="162"/>
    </location>
</feature>
<evidence type="ECO:0000313" key="3">
    <source>
        <dbReference type="EMBL" id="KAK4044673.1"/>
    </source>
</evidence>
<dbReference type="InterPro" id="IPR001279">
    <property type="entry name" value="Metallo-B-lactamas"/>
</dbReference>
<accession>A0AAN6PP77</accession>
<keyword evidence="4" id="KW-1185">Reference proteome</keyword>
<organism evidence="3 4">
    <name type="scientific">Parachaetomium inaequale</name>
    <dbReference type="NCBI Taxonomy" id="2588326"/>
    <lineage>
        <taxon>Eukaryota</taxon>
        <taxon>Fungi</taxon>
        <taxon>Dikarya</taxon>
        <taxon>Ascomycota</taxon>
        <taxon>Pezizomycotina</taxon>
        <taxon>Sordariomycetes</taxon>
        <taxon>Sordariomycetidae</taxon>
        <taxon>Sordariales</taxon>
        <taxon>Chaetomiaceae</taxon>
        <taxon>Parachaetomium</taxon>
    </lineage>
</organism>
<reference evidence="4" key="1">
    <citation type="journal article" date="2023" name="Mol. Phylogenet. Evol.">
        <title>Genome-scale phylogeny and comparative genomics of the fungal order Sordariales.</title>
        <authorList>
            <person name="Hensen N."/>
            <person name="Bonometti L."/>
            <person name="Westerberg I."/>
            <person name="Brannstrom I.O."/>
            <person name="Guillou S."/>
            <person name="Cros-Aarteil S."/>
            <person name="Calhoun S."/>
            <person name="Haridas S."/>
            <person name="Kuo A."/>
            <person name="Mondo S."/>
            <person name="Pangilinan J."/>
            <person name="Riley R."/>
            <person name="LaButti K."/>
            <person name="Andreopoulos B."/>
            <person name="Lipzen A."/>
            <person name="Chen C."/>
            <person name="Yan M."/>
            <person name="Daum C."/>
            <person name="Ng V."/>
            <person name="Clum A."/>
            <person name="Steindorff A."/>
            <person name="Ohm R.A."/>
            <person name="Martin F."/>
            <person name="Silar P."/>
            <person name="Natvig D.O."/>
            <person name="Lalanne C."/>
            <person name="Gautier V."/>
            <person name="Ament-Velasquez S.L."/>
            <person name="Kruys A."/>
            <person name="Hutchinson M.I."/>
            <person name="Powell A.J."/>
            <person name="Barry K."/>
            <person name="Miller A.N."/>
            <person name="Grigoriev I.V."/>
            <person name="Debuchy R."/>
            <person name="Gladieux P."/>
            <person name="Hiltunen Thoren M."/>
            <person name="Johannesson H."/>
        </authorList>
    </citation>
    <scope>NUCLEOTIDE SEQUENCE [LARGE SCALE GENOMIC DNA]</scope>
    <source>
        <strain evidence="4">CBS 284.82</strain>
    </source>
</reference>
<proteinExistence type="predicted"/>
<name>A0AAN6PP77_9PEZI</name>
<feature type="domain" description="Metallo-beta-lactamase" evidence="2">
    <location>
        <begin position="58"/>
        <end position="136"/>
    </location>
</feature>
<dbReference type="InterPro" id="IPR036866">
    <property type="entry name" value="RibonucZ/Hydroxyglut_hydro"/>
</dbReference>
<evidence type="ECO:0000259" key="2">
    <source>
        <dbReference type="Pfam" id="PF00753"/>
    </source>
</evidence>
<dbReference type="Pfam" id="PF00753">
    <property type="entry name" value="Lactamase_B"/>
    <property type="match status" value="1"/>
</dbReference>
<protein>
    <submittedName>
        <fullName evidence="3">Beta-lactamase-like protein</fullName>
    </submittedName>
</protein>
<gene>
    <name evidence="3" type="ORF">C8A01DRAFT_12012</name>
</gene>
<dbReference type="EMBL" id="MU854317">
    <property type="protein sequence ID" value="KAK4044673.1"/>
    <property type="molecule type" value="Genomic_DNA"/>
</dbReference>
<evidence type="ECO:0000313" key="4">
    <source>
        <dbReference type="Proteomes" id="UP001303115"/>
    </source>
</evidence>
<dbReference type="PANTHER" id="PTHR46504:SF2">
    <property type="entry name" value="TRNASE Z TRZ1"/>
    <property type="match status" value="1"/>
</dbReference>
<sequence>MAPTFATPLPQSPRSDILEWRFPKPYHNLTLTGRSRAAWHTSFVIPQLNLLLDAGLVVNNLRPKHIFLTHGHSDHTLLTPAFAKRSDPPDIYCPAEMKDALDSFINAKTMLSEGGGVWPPESKSPYLKKYNNNNNGSDSDPADPEGEEEEEEDPQQNNDDSEDAKPEKNIHPLLKTHIIHPLHPGTTVPLPRLPPPQSYTATAFACDHTVPCLGYLFSAVTPKLKPEYRSLTGPELRTLRQDQGVEITAPVATPVFAFLGDTTASVLASTPPPDWLAGRDGEGGTGGGGVKVVITECSFLLEEHRTQAERTRHTIWGDLEPVVRRWPGTVFVLMHFSLRYSDEEVRAFFRGRDVPGNVVVWVDGVGEGDGKGVFGMRGD</sequence>
<feature type="region of interest" description="Disordered" evidence="1">
    <location>
        <begin position="115"/>
        <end position="167"/>
    </location>
</feature>
<dbReference type="Proteomes" id="UP001303115">
    <property type="component" value="Unassembled WGS sequence"/>
</dbReference>
<dbReference type="PANTHER" id="PTHR46504">
    <property type="entry name" value="TRNASE Z TRZ1"/>
    <property type="match status" value="1"/>
</dbReference>
<evidence type="ECO:0000256" key="1">
    <source>
        <dbReference type="SAM" id="MobiDB-lite"/>
    </source>
</evidence>
<dbReference type="AlphaFoldDB" id="A0AAN6PP77"/>